<dbReference type="RefSeq" id="WP_106190680.1">
    <property type="nucleotide sequence ID" value="NZ_PVTF01000009.1"/>
</dbReference>
<name>A0A2T0SWJ4_9PSEU</name>
<reference evidence="1 2" key="1">
    <citation type="submission" date="2018-03" db="EMBL/GenBank/DDBJ databases">
        <title>Genomic Encyclopedia of Archaeal and Bacterial Type Strains, Phase II (KMG-II): from individual species to whole genera.</title>
        <authorList>
            <person name="Goeker M."/>
        </authorList>
    </citation>
    <scope>NUCLEOTIDE SEQUENCE [LARGE SCALE GENOMIC DNA]</scope>
    <source>
        <strain evidence="1 2">DSM 44720</strain>
    </source>
</reference>
<dbReference type="Proteomes" id="UP000239494">
    <property type="component" value="Unassembled WGS sequence"/>
</dbReference>
<organism evidence="1 2">
    <name type="scientific">Umezawaea tangerina</name>
    <dbReference type="NCBI Taxonomy" id="84725"/>
    <lineage>
        <taxon>Bacteria</taxon>
        <taxon>Bacillati</taxon>
        <taxon>Actinomycetota</taxon>
        <taxon>Actinomycetes</taxon>
        <taxon>Pseudonocardiales</taxon>
        <taxon>Pseudonocardiaceae</taxon>
        <taxon>Umezawaea</taxon>
    </lineage>
</organism>
<keyword evidence="2" id="KW-1185">Reference proteome</keyword>
<protein>
    <submittedName>
        <fullName evidence="1">Uncharacterized protein</fullName>
    </submittedName>
</protein>
<dbReference type="AlphaFoldDB" id="A0A2T0SWJ4"/>
<comment type="caution">
    <text evidence="1">The sequence shown here is derived from an EMBL/GenBank/DDBJ whole genome shotgun (WGS) entry which is preliminary data.</text>
</comment>
<evidence type="ECO:0000313" key="1">
    <source>
        <dbReference type="EMBL" id="PRY37788.1"/>
    </source>
</evidence>
<accession>A0A2T0SWJ4</accession>
<gene>
    <name evidence="1" type="ORF">CLV43_1098</name>
</gene>
<sequence length="217" mass="23949">MKPNLAALRAAVLEFGGYAGPDRSWTELALATAPAADLALQAHRRALHRWLNAWGCRIRYPREGEPEVFDQGVAGWWERWRAELPAHDTWMADLTDEQVEVMGECFADLASVPAAQTRSVRGLGSTAASKMLFALRPNTVMPWDEMIALRLHGARDGAAYTRHLVLGRAWARDLLAEAGIDEPALARELGRPGRSLAKMIDEYCYLVVTRDGAVTVG</sequence>
<dbReference type="OrthoDB" id="6167040at2"/>
<evidence type="ECO:0000313" key="2">
    <source>
        <dbReference type="Proteomes" id="UP000239494"/>
    </source>
</evidence>
<proteinExistence type="predicted"/>
<dbReference type="EMBL" id="PVTF01000009">
    <property type="protein sequence ID" value="PRY37788.1"/>
    <property type="molecule type" value="Genomic_DNA"/>
</dbReference>